<evidence type="ECO:0000259" key="2">
    <source>
        <dbReference type="Pfam" id="PF13439"/>
    </source>
</evidence>
<dbReference type="InterPro" id="IPR001296">
    <property type="entry name" value="Glyco_trans_1"/>
</dbReference>
<dbReference type="Gene3D" id="3.40.50.2000">
    <property type="entry name" value="Glycogen Phosphorylase B"/>
    <property type="match status" value="2"/>
</dbReference>
<dbReference type="GO" id="GO:0016757">
    <property type="term" value="F:glycosyltransferase activity"/>
    <property type="evidence" value="ECO:0007669"/>
    <property type="project" value="InterPro"/>
</dbReference>
<evidence type="ECO:0000313" key="3">
    <source>
        <dbReference type="EMBL" id="RZS98256.1"/>
    </source>
</evidence>
<feature type="domain" description="Glycosyltransferase subfamily 4-like N-terminal" evidence="2">
    <location>
        <begin position="11"/>
        <end position="172"/>
    </location>
</feature>
<dbReference type="Pfam" id="PF13439">
    <property type="entry name" value="Glyco_transf_4"/>
    <property type="match status" value="1"/>
</dbReference>
<dbReference type="PANTHER" id="PTHR12526">
    <property type="entry name" value="GLYCOSYLTRANSFERASE"/>
    <property type="match status" value="1"/>
</dbReference>
<proteinExistence type="predicted"/>
<dbReference type="AlphaFoldDB" id="A0A4Q7PD16"/>
<dbReference type="Proteomes" id="UP000292209">
    <property type="component" value="Unassembled WGS sequence"/>
</dbReference>
<feature type="domain" description="Glycosyl transferase family 1" evidence="1">
    <location>
        <begin position="180"/>
        <end position="329"/>
    </location>
</feature>
<comment type="caution">
    <text evidence="3">The sequence shown here is derived from an EMBL/GenBank/DDBJ whole genome shotgun (WGS) entry which is preliminary data.</text>
</comment>
<evidence type="ECO:0000313" key="4">
    <source>
        <dbReference type="Proteomes" id="UP000292209"/>
    </source>
</evidence>
<dbReference type="Pfam" id="PF00534">
    <property type="entry name" value="Glycos_transf_1"/>
    <property type="match status" value="1"/>
</dbReference>
<accession>A0A4Q7PD16</accession>
<dbReference type="InterPro" id="IPR028098">
    <property type="entry name" value="Glyco_trans_4-like_N"/>
</dbReference>
<organism evidence="3 4">
    <name type="scientific">Cecembia calidifontis</name>
    <dbReference type="NCBI Taxonomy" id="1187080"/>
    <lineage>
        <taxon>Bacteria</taxon>
        <taxon>Pseudomonadati</taxon>
        <taxon>Bacteroidota</taxon>
        <taxon>Cytophagia</taxon>
        <taxon>Cytophagales</taxon>
        <taxon>Cyclobacteriaceae</taxon>
        <taxon>Cecembia</taxon>
    </lineage>
</organism>
<dbReference type="EMBL" id="SGXG01000001">
    <property type="protein sequence ID" value="RZS98256.1"/>
    <property type="molecule type" value="Genomic_DNA"/>
</dbReference>
<keyword evidence="3" id="KW-0808">Transferase</keyword>
<dbReference type="SUPFAM" id="SSF53756">
    <property type="entry name" value="UDP-Glycosyltransferase/glycogen phosphorylase"/>
    <property type="match status" value="1"/>
</dbReference>
<dbReference type="OrthoDB" id="1522162at2"/>
<sequence>MILFYIPNFRPGGAERVMITILNSLFKRDYSVTLLVGKRIGPLGTLLDPEIPVYVLGYDSAKFAWIPLWTFLRKNNPDLLISTLGASVSAAIVKSINRRSFKMISRLGNTIGAEKKLYSNPLKRNLFISLNKMIANASDRIVVQSESMRKDFIDETNTSHQKISLIYNPVDAHLIEKMAEKDTETFDLLAIGRLLPQKDYPMMLSALEILIQSGFKLKLGIIGIGELQPELQNIIMAKGLEEYVQFLGFQNNPYAFIPRAKLLLSSSRYEGFSNVILESLALGTPVIATDCPGGNAEVIKDGFNGYLCEVGNPKDMAEKIIMALENIEHFDKYAIQRETHARFSIEKITDQYIQVMQNVLGKPLSLR</sequence>
<name>A0A4Q7PD16_9BACT</name>
<dbReference type="CDD" id="cd03811">
    <property type="entry name" value="GT4_GT28_WabH-like"/>
    <property type="match status" value="1"/>
</dbReference>
<keyword evidence="4" id="KW-1185">Reference proteome</keyword>
<dbReference type="RefSeq" id="WP_130276990.1">
    <property type="nucleotide sequence ID" value="NZ_SGXG01000001.1"/>
</dbReference>
<evidence type="ECO:0000259" key="1">
    <source>
        <dbReference type="Pfam" id="PF00534"/>
    </source>
</evidence>
<gene>
    <name evidence="3" type="ORF">BC751_3896</name>
</gene>
<dbReference type="PANTHER" id="PTHR12526:SF630">
    <property type="entry name" value="GLYCOSYLTRANSFERASE"/>
    <property type="match status" value="1"/>
</dbReference>
<reference evidence="3 4" key="1">
    <citation type="submission" date="2019-02" db="EMBL/GenBank/DDBJ databases">
        <title>Genomic Encyclopedia of Archaeal and Bacterial Type Strains, Phase II (KMG-II): from individual species to whole genera.</title>
        <authorList>
            <person name="Goeker M."/>
        </authorList>
    </citation>
    <scope>NUCLEOTIDE SEQUENCE [LARGE SCALE GENOMIC DNA]</scope>
    <source>
        <strain evidence="3 4">DSM 21411</strain>
    </source>
</reference>
<protein>
    <submittedName>
        <fullName evidence="3">Glycosyltransferase involved in cell wall biosynthesis</fullName>
    </submittedName>
</protein>